<name>A0A5J5F1E4_9PEZI</name>
<reference evidence="4 5" key="1">
    <citation type="submission" date="2019-09" db="EMBL/GenBank/DDBJ databases">
        <title>Draft genome of the ectomycorrhizal ascomycete Sphaerosporella brunnea.</title>
        <authorList>
            <consortium name="DOE Joint Genome Institute"/>
            <person name="Benucci G.M."/>
            <person name="Marozzi G."/>
            <person name="Antonielli L."/>
            <person name="Sanchez S."/>
            <person name="Marco P."/>
            <person name="Wang X."/>
            <person name="Falini L.B."/>
            <person name="Barry K."/>
            <person name="Haridas S."/>
            <person name="Lipzen A."/>
            <person name="Labutti K."/>
            <person name="Grigoriev I.V."/>
            <person name="Murat C."/>
            <person name="Martin F."/>
            <person name="Albertini E."/>
            <person name="Donnini D."/>
            <person name="Bonito G."/>
        </authorList>
    </citation>
    <scope>NUCLEOTIDE SEQUENCE [LARGE SCALE GENOMIC DNA]</scope>
    <source>
        <strain evidence="4 5">Sb_GMNB300</strain>
    </source>
</reference>
<dbReference type="EMBL" id="VXIS01000056">
    <property type="protein sequence ID" value="KAA8909581.1"/>
    <property type="molecule type" value="Genomic_DNA"/>
</dbReference>
<dbReference type="OrthoDB" id="300709at2759"/>
<dbReference type="AlphaFoldDB" id="A0A5J5F1E4"/>
<dbReference type="SUPFAM" id="SSF51735">
    <property type="entry name" value="NAD(P)-binding Rossmann-fold domains"/>
    <property type="match status" value="1"/>
</dbReference>
<dbReference type="PANTHER" id="PTHR42748:SF28">
    <property type="entry name" value="NMRA-LIKE DOMAIN-CONTAINING PROTEIN"/>
    <property type="match status" value="1"/>
</dbReference>
<organism evidence="4 5">
    <name type="scientific">Sphaerosporella brunnea</name>
    <dbReference type="NCBI Taxonomy" id="1250544"/>
    <lineage>
        <taxon>Eukaryota</taxon>
        <taxon>Fungi</taxon>
        <taxon>Dikarya</taxon>
        <taxon>Ascomycota</taxon>
        <taxon>Pezizomycotina</taxon>
        <taxon>Pezizomycetes</taxon>
        <taxon>Pezizales</taxon>
        <taxon>Pyronemataceae</taxon>
        <taxon>Sphaerosporella</taxon>
    </lineage>
</organism>
<evidence type="ECO:0000256" key="2">
    <source>
        <dbReference type="ARBA" id="ARBA00022857"/>
    </source>
</evidence>
<feature type="domain" description="NmrA-like" evidence="3">
    <location>
        <begin position="4"/>
        <end position="291"/>
    </location>
</feature>
<evidence type="ECO:0000313" key="4">
    <source>
        <dbReference type="EMBL" id="KAA8909581.1"/>
    </source>
</evidence>
<dbReference type="Pfam" id="PF05368">
    <property type="entry name" value="NmrA"/>
    <property type="match status" value="1"/>
</dbReference>
<dbReference type="Gene3D" id="3.90.25.10">
    <property type="entry name" value="UDP-galactose 4-epimerase, domain 1"/>
    <property type="match status" value="1"/>
</dbReference>
<dbReference type="Gene3D" id="3.40.50.720">
    <property type="entry name" value="NAD(P)-binding Rossmann-like Domain"/>
    <property type="match status" value="1"/>
</dbReference>
<dbReference type="InterPro" id="IPR008030">
    <property type="entry name" value="NmrA-like"/>
</dbReference>
<dbReference type="GO" id="GO:0005634">
    <property type="term" value="C:nucleus"/>
    <property type="evidence" value="ECO:0007669"/>
    <property type="project" value="TreeGrafter"/>
</dbReference>
<keyword evidence="5" id="KW-1185">Reference proteome</keyword>
<evidence type="ECO:0000256" key="1">
    <source>
        <dbReference type="ARBA" id="ARBA00006328"/>
    </source>
</evidence>
<dbReference type="InterPro" id="IPR036291">
    <property type="entry name" value="NAD(P)-bd_dom_sf"/>
</dbReference>
<comment type="caution">
    <text evidence="4">The sequence shown here is derived from an EMBL/GenBank/DDBJ whole genome shotgun (WGS) entry which is preliminary data.</text>
</comment>
<dbReference type="CDD" id="cd05251">
    <property type="entry name" value="NmrA_like_SDR_a"/>
    <property type="match status" value="1"/>
</dbReference>
<accession>A0A5J5F1E4</accession>
<protein>
    <recommendedName>
        <fullName evidence="3">NmrA-like domain-containing protein</fullName>
    </recommendedName>
</protein>
<keyword evidence="2" id="KW-0521">NADP</keyword>
<evidence type="ECO:0000259" key="3">
    <source>
        <dbReference type="Pfam" id="PF05368"/>
    </source>
</evidence>
<gene>
    <name evidence="4" type="ORF">FN846DRAFT_776210</name>
</gene>
<proteinExistence type="inferred from homology"/>
<comment type="similarity">
    <text evidence="1">Belongs to the NmrA-type oxidoreductase family.</text>
</comment>
<evidence type="ECO:0000313" key="5">
    <source>
        <dbReference type="Proteomes" id="UP000326924"/>
    </source>
</evidence>
<dbReference type="PANTHER" id="PTHR42748">
    <property type="entry name" value="NITROGEN METABOLITE REPRESSION PROTEIN NMRA FAMILY MEMBER"/>
    <property type="match status" value="1"/>
</dbReference>
<sequence>MSESKLIVVAGATGGQGGSVISALLKHAGEYSLRGITRNASSERAKALAAQGVQIAVADLNDEVSVECAFQDAFAIFAVTDFFEPFAKTGGEATAAMEIDYAQGINMVKAASKIPTLQHYIWSTLPNSTVLSQGKVTVPHFDAKARVDDFIRQDKEFLAKTTFAMFGMYAENMLYPIFMPFYMNANKYVQVFPCDPKLSVPSLGDHRTNVGIFTRAILKNPPVGGTYIQCSVEDFDLESYLATWGRASGRAPTPGSTMILQVSFEQYCELYPGGWGEEIGSQMVLFDLLRKNGAPPVKIMSAQELMSEEEKKELVRTEDAMKALDWNVIL</sequence>
<dbReference type="InParanoid" id="A0A5J5F1E4"/>
<dbReference type="InterPro" id="IPR051164">
    <property type="entry name" value="NmrA-like_oxidored"/>
</dbReference>
<dbReference type="Proteomes" id="UP000326924">
    <property type="component" value="Unassembled WGS sequence"/>
</dbReference>